<gene>
    <name evidence="2" type="ORF">PHA8399_04260</name>
</gene>
<feature type="region of interest" description="Disordered" evidence="1">
    <location>
        <begin position="14"/>
        <end position="58"/>
    </location>
</feature>
<sequence>MVLRRLVSRAVGAGVNAGINAVARRSKPQDRGQGQSAPPVQQAGRSRIPSVKQGRRQR</sequence>
<evidence type="ECO:0000313" key="3">
    <source>
        <dbReference type="Proteomes" id="UP000051326"/>
    </source>
</evidence>
<name>A0A0P1HPX1_9RHOB</name>
<reference evidence="2 3" key="1">
    <citation type="submission" date="2015-09" db="EMBL/GenBank/DDBJ databases">
        <authorList>
            <consortium name="Swine Surveillance"/>
        </authorList>
    </citation>
    <scope>NUCLEOTIDE SEQUENCE [LARGE SCALE GENOMIC DNA]</scope>
    <source>
        <strain evidence="2 3">CECT 8399</strain>
    </source>
</reference>
<organism evidence="2 3">
    <name type="scientific">Leisingera aquaemixtae</name>
    <dbReference type="NCBI Taxonomy" id="1396826"/>
    <lineage>
        <taxon>Bacteria</taxon>
        <taxon>Pseudomonadati</taxon>
        <taxon>Pseudomonadota</taxon>
        <taxon>Alphaproteobacteria</taxon>
        <taxon>Rhodobacterales</taxon>
        <taxon>Roseobacteraceae</taxon>
        <taxon>Leisingera</taxon>
    </lineage>
</organism>
<evidence type="ECO:0000256" key="1">
    <source>
        <dbReference type="SAM" id="MobiDB-lite"/>
    </source>
</evidence>
<dbReference type="Proteomes" id="UP000051326">
    <property type="component" value="Unassembled WGS sequence"/>
</dbReference>
<dbReference type="STRING" id="1396826.PHA8399_04260"/>
<protein>
    <submittedName>
        <fullName evidence="2">Uncharacterized protein</fullName>
    </submittedName>
</protein>
<feature type="compositionally biased region" description="Low complexity" evidence="1">
    <location>
        <begin position="14"/>
        <end position="23"/>
    </location>
</feature>
<dbReference type="EMBL" id="CYSR01000040">
    <property type="protein sequence ID" value="CUI02099.1"/>
    <property type="molecule type" value="Genomic_DNA"/>
</dbReference>
<proteinExistence type="predicted"/>
<accession>A0A0P1HPX1</accession>
<dbReference type="AlphaFoldDB" id="A0A0P1HPX1"/>
<evidence type="ECO:0000313" key="2">
    <source>
        <dbReference type="EMBL" id="CUI02099.1"/>
    </source>
</evidence>